<reference evidence="5" key="1">
    <citation type="submission" date="2009-02" db="EMBL/GenBank/DDBJ databases">
        <title>Annotation of Streptomyces viridochromogenes strain DSM 40736.</title>
        <authorList>
            <consortium name="The Broad Institute Genome Sequencing Platform"/>
            <consortium name="Broad Institute Microbial Sequencing Center"/>
            <person name="Fischbach M."/>
            <person name="Godfrey P."/>
            <person name="Ward D."/>
            <person name="Young S."/>
            <person name="Zeng Q."/>
            <person name="Koehrsen M."/>
            <person name="Alvarado L."/>
            <person name="Berlin A.M."/>
            <person name="Bochicchio J."/>
            <person name="Borenstein D."/>
            <person name="Chapman S.B."/>
            <person name="Chen Z."/>
            <person name="Engels R."/>
            <person name="Freedman E."/>
            <person name="Gellesch M."/>
            <person name="Goldberg J."/>
            <person name="Griggs A."/>
            <person name="Gujja S."/>
            <person name="Heilman E.R."/>
            <person name="Heiman D.I."/>
            <person name="Hepburn T.A."/>
            <person name="Howarth C."/>
            <person name="Jen D."/>
            <person name="Larson L."/>
            <person name="Lewis B."/>
            <person name="Mehta T."/>
            <person name="Park D."/>
            <person name="Pearson M."/>
            <person name="Richards J."/>
            <person name="Roberts A."/>
            <person name="Saif S."/>
            <person name="Shea T.D."/>
            <person name="Shenoy N."/>
            <person name="Sisk P."/>
            <person name="Stolte C."/>
            <person name="Sykes S.N."/>
            <person name="Thomson T."/>
            <person name="Walk T."/>
            <person name="White J."/>
            <person name="Yandava C."/>
            <person name="Straight P."/>
            <person name="Clardy J."/>
            <person name="Hung D."/>
            <person name="Kolter R."/>
            <person name="Mekalanos J."/>
            <person name="Walker S."/>
            <person name="Walsh C.T."/>
            <person name="Wieland-Brown L.C."/>
            <person name="Haas B."/>
            <person name="Nusbaum C."/>
            <person name="Birren B."/>
        </authorList>
    </citation>
    <scope>NUCLEOTIDE SEQUENCE [LARGE SCALE GENOMIC DNA]</scope>
    <source>
        <strain evidence="5">DSM 40736 / JCM 4977 / BCRC 1201 / Tue 494</strain>
    </source>
</reference>
<keyword evidence="1" id="KW-0732">Signal</keyword>
<dbReference type="Proteomes" id="UP000004184">
    <property type="component" value="Unassembled WGS sequence"/>
</dbReference>
<feature type="domain" description="PBP" evidence="3">
    <location>
        <begin position="232"/>
        <end position="492"/>
    </location>
</feature>
<dbReference type="SUPFAM" id="SSF53850">
    <property type="entry name" value="Periplasmic binding protein-like II"/>
    <property type="match status" value="1"/>
</dbReference>
<dbReference type="InterPro" id="IPR050811">
    <property type="entry name" value="Phosphate_ABC_transporter"/>
</dbReference>
<dbReference type="EMBL" id="GG657757">
    <property type="protein sequence ID" value="EFL29606.1"/>
    <property type="molecule type" value="Genomic_DNA"/>
</dbReference>
<sequence length="517" mass="55602">MSSGSGGGPPVEWLSIENVIAIGTSVLGLLVPIAMFLYDRRVPRRKLIGYRVQMDSPIGDGSSNPRLGDFDVPNMADASLVLLRIENDGSQSVADNDYTSSEVHGLTAEFTGRTVQAVAVTQPSGIEHLNSHFASANGFEHVGSTVTIPRVPLNPGDHFKLLVLLSGGPAEGEVKLIGGLRDGRVHRNSAPKPDEKLRTFSLPARLLSGGLALAVLSLAGIIVLRVGNPIECEQGELTLTGSTAFEPVVQTLAKQYEDKCQGADITVEARGSEDGVSELAQLGERSANAARSVIAFSDGPMGRRWDLTRKKVALSSFTLVAHRDLDLGPHGLSLQQVRDIYAGRYQRWGQVVPGRKEIADLPIVLVSRGDESGTRQIFQDRVLKGWERAPSTSLDCRPPARAADTVTRCELSSTRAVLNKIAEQPGALGYSEVGLARQRGGKVNPVPLAGDWPDDRHIDLGAGPYPYKDIEYAYTYGPPRPGSLAAGFLAYLDESISQNVIRGKGHLPCLREPEQCR</sequence>
<dbReference type="PANTHER" id="PTHR30570:SF1">
    <property type="entry name" value="PHOSPHATE-BINDING PROTEIN PSTS"/>
    <property type="match status" value="1"/>
</dbReference>
<evidence type="ECO:0000256" key="2">
    <source>
        <dbReference type="SAM" id="Phobius"/>
    </source>
</evidence>
<evidence type="ECO:0000313" key="5">
    <source>
        <dbReference type="Proteomes" id="UP000004184"/>
    </source>
</evidence>
<keyword evidence="2" id="KW-1133">Transmembrane helix</keyword>
<keyword evidence="2" id="KW-0472">Membrane</keyword>
<keyword evidence="5" id="KW-1185">Reference proteome</keyword>
<dbReference type="Pfam" id="PF12849">
    <property type="entry name" value="PBP_like_2"/>
    <property type="match status" value="1"/>
</dbReference>
<evidence type="ECO:0000313" key="4">
    <source>
        <dbReference type="EMBL" id="EFL29606.1"/>
    </source>
</evidence>
<dbReference type="InterPro" id="IPR024370">
    <property type="entry name" value="PBP_domain"/>
</dbReference>
<dbReference type="AlphaFoldDB" id="D9X390"/>
<dbReference type="PANTHER" id="PTHR30570">
    <property type="entry name" value="PERIPLASMIC PHOSPHATE BINDING COMPONENT OF PHOSPHATE ABC TRANSPORTER"/>
    <property type="match status" value="1"/>
</dbReference>
<dbReference type="Gene3D" id="3.40.190.10">
    <property type="entry name" value="Periplasmic binding protein-like II"/>
    <property type="match status" value="2"/>
</dbReference>
<feature type="transmembrane region" description="Helical" evidence="2">
    <location>
        <begin position="206"/>
        <end position="224"/>
    </location>
</feature>
<protein>
    <submittedName>
        <fullName evidence="4">Phosphate binding protein</fullName>
    </submittedName>
</protein>
<gene>
    <name evidence="4" type="ORF">SSQG_00124</name>
</gene>
<dbReference type="HOGENOM" id="CLU_031524_0_0_11"/>
<feature type="transmembrane region" description="Helical" evidence="2">
    <location>
        <begin position="20"/>
        <end position="38"/>
    </location>
</feature>
<evidence type="ECO:0000256" key="1">
    <source>
        <dbReference type="ARBA" id="ARBA00022729"/>
    </source>
</evidence>
<dbReference type="STRING" id="591159.SSQG_00124"/>
<evidence type="ECO:0000259" key="3">
    <source>
        <dbReference type="Pfam" id="PF12849"/>
    </source>
</evidence>
<proteinExistence type="predicted"/>
<dbReference type="eggNOG" id="COG0226">
    <property type="taxonomic scope" value="Bacteria"/>
</dbReference>
<name>D9X390_STRVT</name>
<accession>D9X390</accession>
<keyword evidence="2" id="KW-0812">Transmembrane</keyword>
<organism evidence="4 5">
    <name type="scientific">Streptomyces viridochromogenes (strain DSM 40736 / JCM 4977 / BCRC 1201 / Tue 494)</name>
    <dbReference type="NCBI Taxonomy" id="591159"/>
    <lineage>
        <taxon>Bacteria</taxon>
        <taxon>Bacillati</taxon>
        <taxon>Actinomycetota</taxon>
        <taxon>Actinomycetes</taxon>
        <taxon>Kitasatosporales</taxon>
        <taxon>Streptomycetaceae</taxon>
        <taxon>Streptomyces</taxon>
    </lineage>
</organism>